<accession>A0A1G9VSC3</accession>
<dbReference type="STRING" id="990371.SAMN05421813_12229"/>
<evidence type="ECO:0000313" key="1">
    <source>
        <dbReference type="EMBL" id="SDM75109.1"/>
    </source>
</evidence>
<dbReference type="EMBL" id="FNHH01000022">
    <property type="protein sequence ID" value="SDM75109.1"/>
    <property type="molecule type" value="Genomic_DNA"/>
</dbReference>
<gene>
    <name evidence="1" type="ORF">SAMN05421813_12229</name>
</gene>
<evidence type="ECO:0000313" key="2">
    <source>
        <dbReference type="Proteomes" id="UP000199226"/>
    </source>
</evidence>
<reference evidence="2" key="1">
    <citation type="submission" date="2016-10" db="EMBL/GenBank/DDBJ databases">
        <authorList>
            <person name="Varghese N."/>
            <person name="Submissions S."/>
        </authorList>
    </citation>
    <scope>NUCLEOTIDE SEQUENCE [LARGE SCALE GENOMIC DNA]</scope>
    <source>
        <strain evidence="2">DSM 24536</strain>
    </source>
</reference>
<dbReference type="AlphaFoldDB" id="A0A1G9VSC3"/>
<name>A0A1G9VSC3_9SPHI</name>
<proteinExistence type="predicted"/>
<protein>
    <submittedName>
        <fullName evidence="1">Uncharacterized protein</fullName>
    </submittedName>
</protein>
<dbReference type="Proteomes" id="UP000199226">
    <property type="component" value="Unassembled WGS sequence"/>
</dbReference>
<sequence length="133" mass="15428">MKKNKLYVLIISVIAIATMLWNALSEPGIKGLKGNLKETAFIRNEQNTGPVIRIYAISIDEENWKDMEQYGNYMPHNKYGTTRVYFFLSNNPYAGKLELGDSNIEEEYKQHCIALYEKNGMSQSSFVRYPFRN</sequence>
<organism evidence="1 2">
    <name type="scientific">Daejeonella rubra</name>
    <dbReference type="NCBI Taxonomy" id="990371"/>
    <lineage>
        <taxon>Bacteria</taxon>
        <taxon>Pseudomonadati</taxon>
        <taxon>Bacteroidota</taxon>
        <taxon>Sphingobacteriia</taxon>
        <taxon>Sphingobacteriales</taxon>
        <taxon>Sphingobacteriaceae</taxon>
        <taxon>Daejeonella</taxon>
    </lineage>
</organism>
<keyword evidence="2" id="KW-1185">Reference proteome</keyword>
<dbReference type="RefSeq" id="WP_221406347.1">
    <property type="nucleotide sequence ID" value="NZ_FNHH01000022.1"/>
</dbReference>